<comment type="caution">
    <text evidence="1">The sequence shown here is derived from an EMBL/GenBank/DDBJ whole genome shotgun (WGS) entry which is preliminary data.</text>
</comment>
<evidence type="ECO:0000313" key="2">
    <source>
        <dbReference type="Proteomes" id="UP000002965"/>
    </source>
</evidence>
<name>I8V1M5_9BACE</name>
<protein>
    <recommendedName>
        <fullName evidence="3">PcfK-like protein</fullName>
    </recommendedName>
</protein>
<dbReference type="OrthoDB" id="713714at2"/>
<evidence type="ECO:0008006" key="3">
    <source>
        <dbReference type="Google" id="ProtNLM"/>
    </source>
</evidence>
<sequence>MGKEHQSPKQVIQSYLEERAKSDPLFATSYAKPNKKIDECYDYIISQAKKRGGSVVCMSADEVFGLAVHYYDEDNIKVNKQSKSKVVVPKQPEKQKELTLTAEKSKLEQVAPNKRKGKKKEIPSGQFLLFEDL</sequence>
<dbReference type="RefSeq" id="WP_005681044.1">
    <property type="nucleotide sequence ID" value="NZ_CAXUCB010000017.1"/>
</dbReference>
<dbReference type="PATRIC" id="fig|997873.3.peg.2041"/>
<organism evidence="1 2">
    <name type="scientific">Bacteroides caccae CL03T12C61</name>
    <dbReference type="NCBI Taxonomy" id="997873"/>
    <lineage>
        <taxon>Bacteria</taxon>
        <taxon>Pseudomonadati</taxon>
        <taxon>Bacteroidota</taxon>
        <taxon>Bacteroidia</taxon>
        <taxon>Bacteroidales</taxon>
        <taxon>Bacteroidaceae</taxon>
        <taxon>Bacteroides</taxon>
    </lineage>
</organism>
<accession>I8V1M5</accession>
<dbReference type="Proteomes" id="UP000002965">
    <property type="component" value="Unassembled WGS sequence"/>
</dbReference>
<dbReference type="GeneID" id="75114614"/>
<proteinExistence type="predicted"/>
<evidence type="ECO:0000313" key="1">
    <source>
        <dbReference type="EMBL" id="EIY20340.1"/>
    </source>
</evidence>
<dbReference type="InterPro" id="IPR025624">
    <property type="entry name" value="PcfK"/>
</dbReference>
<dbReference type="AlphaFoldDB" id="I8V1M5"/>
<gene>
    <name evidence="1" type="ORF">HMPREF1061_01946</name>
</gene>
<keyword evidence="2" id="KW-1185">Reference proteome</keyword>
<dbReference type="Pfam" id="PF14058">
    <property type="entry name" value="PcfK"/>
    <property type="match status" value="1"/>
</dbReference>
<dbReference type="EMBL" id="AGXF01000007">
    <property type="protein sequence ID" value="EIY20340.1"/>
    <property type="molecule type" value="Genomic_DNA"/>
</dbReference>
<reference evidence="1 2" key="1">
    <citation type="submission" date="2012-02" db="EMBL/GenBank/DDBJ databases">
        <title>The Genome Sequence of Bacteroides caccae CL03T12C61.</title>
        <authorList>
            <consortium name="The Broad Institute Genome Sequencing Platform"/>
            <person name="Earl A."/>
            <person name="Ward D."/>
            <person name="Feldgarden M."/>
            <person name="Gevers D."/>
            <person name="Zitomersky N.L."/>
            <person name="Coyne M.J."/>
            <person name="Comstock L.E."/>
            <person name="Young S.K."/>
            <person name="Zeng Q."/>
            <person name="Gargeya S."/>
            <person name="Fitzgerald M."/>
            <person name="Haas B."/>
            <person name="Abouelleil A."/>
            <person name="Alvarado L."/>
            <person name="Arachchi H.M."/>
            <person name="Berlin A."/>
            <person name="Chapman S.B."/>
            <person name="Gearin G."/>
            <person name="Goldberg J."/>
            <person name="Griggs A."/>
            <person name="Gujja S."/>
            <person name="Hansen M."/>
            <person name="Heiman D."/>
            <person name="Howarth C."/>
            <person name="Larimer J."/>
            <person name="Lui A."/>
            <person name="MacDonald P.J.P."/>
            <person name="McCowen C."/>
            <person name="Montmayeur A."/>
            <person name="Murphy C."/>
            <person name="Neiman D."/>
            <person name="Pearson M."/>
            <person name="Priest M."/>
            <person name="Roberts A."/>
            <person name="Saif S."/>
            <person name="Shea T."/>
            <person name="Sisk P."/>
            <person name="Stolte C."/>
            <person name="Sykes S."/>
            <person name="Wortman J."/>
            <person name="Nusbaum C."/>
            <person name="Birren B."/>
        </authorList>
    </citation>
    <scope>NUCLEOTIDE SEQUENCE [LARGE SCALE GENOMIC DNA]</scope>
    <source>
        <strain evidence="1 2">CL03T12C61</strain>
    </source>
</reference>
<dbReference type="HOGENOM" id="CLU_153208_0_1_10"/>